<dbReference type="Proteomes" id="UP000178690">
    <property type="component" value="Unassembled WGS sequence"/>
</dbReference>
<feature type="transmembrane region" description="Helical" evidence="1">
    <location>
        <begin position="51"/>
        <end position="73"/>
    </location>
</feature>
<reference evidence="2 3" key="1">
    <citation type="journal article" date="2016" name="Nat. Commun.">
        <title>Thousands of microbial genomes shed light on interconnected biogeochemical processes in an aquifer system.</title>
        <authorList>
            <person name="Anantharaman K."/>
            <person name="Brown C.T."/>
            <person name="Hug L.A."/>
            <person name="Sharon I."/>
            <person name="Castelle C.J."/>
            <person name="Probst A.J."/>
            <person name="Thomas B.C."/>
            <person name="Singh A."/>
            <person name="Wilkins M.J."/>
            <person name="Karaoz U."/>
            <person name="Brodie E.L."/>
            <person name="Williams K.H."/>
            <person name="Hubbard S.S."/>
            <person name="Banfield J.F."/>
        </authorList>
    </citation>
    <scope>NUCLEOTIDE SEQUENCE [LARGE SCALE GENOMIC DNA]</scope>
    <source>
        <strain evidence="3">RIFCSPHIGHO2_01_FULL_58_15</strain>
    </source>
</reference>
<keyword evidence="1" id="KW-0812">Transmembrane</keyword>
<keyword evidence="1" id="KW-1133">Transmembrane helix</keyword>
<dbReference type="PROSITE" id="PS51257">
    <property type="entry name" value="PROKAR_LIPOPROTEIN"/>
    <property type="match status" value="1"/>
</dbReference>
<proteinExistence type="predicted"/>
<protein>
    <submittedName>
        <fullName evidence="2">Uncharacterized protein</fullName>
    </submittedName>
</protein>
<keyword evidence="1" id="KW-0472">Membrane</keyword>
<dbReference type="EMBL" id="MHST01000005">
    <property type="protein sequence ID" value="OHA49701.1"/>
    <property type="molecule type" value="Genomic_DNA"/>
</dbReference>
<name>A0A1G2PQ28_TERXR</name>
<evidence type="ECO:0000313" key="2">
    <source>
        <dbReference type="EMBL" id="OHA49701.1"/>
    </source>
</evidence>
<organism evidence="2 3">
    <name type="scientific">Terrybacteria sp. (strain RIFCSPHIGHO2_01_FULL_58_15)</name>
    <dbReference type="NCBI Taxonomy" id="1802363"/>
    <lineage>
        <taxon>Bacteria</taxon>
        <taxon>Candidatus Terryibacteriota</taxon>
    </lineage>
</organism>
<gene>
    <name evidence="2" type="ORF">A2682_00105</name>
</gene>
<evidence type="ECO:0000313" key="3">
    <source>
        <dbReference type="Proteomes" id="UP000178690"/>
    </source>
</evidence>
<accession>A0A1G2PQ28</accession>
<comment type="caution">
    <text evidence="2">The sequence shown here is derived from an EMBL/GenBank/DDBJ whole genome shotgun (WGS) entry which is preliminary data.</text>
</comment>
<evidence type="ECO:0000256" key="1">
    <source>
        <dbReference type="SAM" id="Phobius"/>
    </source>
</evidence>
<dbReference type="AlphaFoldDB" id="A0A1G2PQ28"/>
<dbReference type="STRING" id="1802363.A2682_00105"/>
<sequence>MTRFVTLNLVVGFTLVALFGMGSMAMGCGDTVLHSALGMKSCPDARVALTHHIDAFVAAFTALGVAITLLLVFPTSPIRAVATTGPPRAALRRYMESQRDSITPHLPHQLFRRGILHRKDAPAIRR</sequence>